<sequence>MNTVRLDKILDDLEKEKKEDFPKCKVKKLIKQFSGSDSECDVELWTNKRSDFSREDVDSNKLSRLLDELVKVTCAPILTPGLTSSLISTNLIDEEIIKLLPTRQRRHSDSDYDVPIPHKSFINQPKKENSPENIIGSTRFFGPILNSTDNNRNYEK</sequence>
<dbReference type="EMBL" id="GALX01001042">
    <property type="protein sequence ID" value="JAB67424.1"/>
    <property type="molecule type" value="Transcribed_RNA"/>
</dbReference>
<proteinExistence type="predicted"/>
<organism evidence="2">
    <name type="scientific">Anoplophora glabripennis</name>
    <name type="common">Asian longhorn beetle</name>
    <name type="synonym">Anoplophora nobilis</name>
    <dbReference type="NCBI Taxonomy" id="217634"/>
    <lineage>
        <taxon>Eukaryota</taxon>
        <taxon>Metazoa</taxon>
        <taxon>Ecdysozoa</taxon>
        <taxon>Arthropoda</taxon>
        <taxon>Hexapoda</taxon>
        <taxon>Insecta</taxon>
        <taxon>Pterygota</taxon>
        <taxon>Neoptera</taxon>
        <taxon>Endopterygota</taxon>
        <taxon>Coleoptera</taxon>
        <taxon>Polyphaga</taxon>
        <taxon>Cucujiformia</taxon>
        <taxon>Chrysomeloidea</taxon>
        <taxon>Cerambycidae</taxon>
        <taxon>Lamiinae</taxon>
        <taxon>Lamiini</taxon>
        <taxon>Anoplophora</taxon>
    </lineage>
</organism>
<evidence type="ECO:0000313" key="2">
    <source>
        <dbReference type="EMBL" id="JAB67424.1"/>
    </source>
</evidence>
<name>V5GTE5_ANOGL</name>
<feature type="region of interest" description="Disordered" evidence="1">
    <location>
        <begin position="108"/>
        <end position="133"/>
    </location>
</feature>
<dbReference type="AlphaFoldDB" id="V5GTE5"/>
<protein>
    <submittedName>
        <fullName evidence="2">Uncharacterized protein</fullName>
    </submittedName>
</protein>
<evidence type="ECO:0000256" key="1">
    <source>
        <dbReference type="SAM" id="MobiDB-lite"/>
    </source>
</evidence>
<accession>V5GTE5</accession>
<reference evidence="2" key="1">
    <citation type="submission" date="2013-07" db="EMBL/GenBank/DDBJ databases">
        <title>Midgut Transcriptome Profiling of Anoplphora glabripennis, a Lignocellulose Degrading, Wood-Boring Cerambycid.</title>
        <authorList>
            <person name="Scully E.D."/>
            <person name="Hoover K."/>
            <person name="Carlson J.E."/>
            <person name="Tien M."/>
            <person name="Geib S.M."/>
        </authorList>
    </citation>
    <scope>NUCLEOTIDE SEQUENCE</scope>
</reference>